<keyword evidence="3" id="KW-1185">Reference proteome</keyword>
<reference evidence="2 3" key="1">
    <citation type="journal article" date="2014" name="Nature">
        <title>An environmental bacterial taxon with a large and distinct metabolic repertoire.</title>
        <authorList>
            <person name="Wilson M.C."/>
            <person name="Mori T."/>
            <person name="Ruckert C."/>
            <person name="Uria A.R."/>
            <person name="Helf M.J."/>
            <person name="Takada K."/>
            <person name="Gernert C."/>
            <person name="Steffens U.A."/>
            <person name="Heycke N."/>
            <person name="Schmitt S."/>
            <person name="Rinke C."/>
            <person name="Helfrich E.J."/>
            <person name="Brachmann A.O."/>
            <person name="Gurgui C."/>
            <person name="Wakimoto T."/>
            <person name="Kracht M."/>
            <person name="Crusemann M."/>
            <person name="Hentschel U."/>
            <person name="Abe I."/>
            <person name="Matsunaga S."/>
            <person name="Kalinowski J."/>
            <person name="Takeyama H."/>
            <person name="Piel J."/>
        </authorList>
    </citation>
    <scope>NUCLEOTIDE SEQUENCE [LARGE SCALE GENOMIC DNA]</scope>
    <source>
        <strain evidence="3">TSY2</strain>
    </source>
</reference>
<name>W4LSE2_9BACT</name>
<evidence type="ECO:0000313" key="3">
    <source>
        <dbReference type="Proteomes" id="UP000019140"/>
    </source>
</evidence>
<accession>W4LSE2</accession>
<dbReference type="HOGENOM" id="CLU_1615974_0_0_7"/>
<evidence type="ECO:0000313" key="2">
    <source>
        <dbReference type="EMBL" id="ETX00969.1"/>
    </source>
</evidence>
<gene>
    <name evidence="2" type="ORF">ETSY2_38035</name>
</gene>
<feature type="compositionally biased region" description="Low complexity" evidence="1">
    <location>
        <begin position="85"/>
        <end position="94"/>
    </location>
</feature>
<sequence length="164" mass="18415">MSSDHSIWRSCSTCKKPIAFQQTDYVCSVSTCNRKRNGFFFCSVSCWDAHVPMMRHRESWAEQLTAPTREAWKREQQAEQAPTKTSRTSSASSGTAGGSQDVLIVVSKLKQYIKQQAGLNTSDTVNGVLSDHLRHLCDQAIAHAAEEGRKTVMDRDFEPFLDLQ</sequence>
<dbReference type="InterPro" id="IPR009072">
    <property type="entry name" value="Histone-fold"/>
</dbReference>
<dbReference type="SUPFAM" id="SSF47113">
    <property type="entry name" value="Histone-fold"/>
    <property type="match status" value="1"/>
</dbReference>
<organism evidence="2 3">
    <name type="scientific">Candidatus Entotheonella gemina</name>
    <dbReference type="NCBI Taxonomy" id="1429439"/>
    <lineage>
        <taxon>Bacteria</taxon>
        <taxon>Pseudomonadati</taxon>
        <taxon>Nitrospinota/Tectimicrobiota group</taxon>
        <taxon>Candidatus Tectimicrobiota</taxon>
        <taxon>Candidatus Entotheonellia</taxon>
        <taxon>Candidatus Entotheonellales</taxon>
        <taxon>Candidatus Entotheonellaceae</taxon>
        <taxon>Candidatus Entotheonella</taxon>
    </lineage>
</organism>
<evidence type="ECO:0000256" key="1">
    <source>
        <dbReference type="SAM" id="MobiDB-lite"/>
    </source>
</evidence>
<proteinExistence type="predicted"/>
<dbReference type="Proteomes" id="UP000019140">
    <property type="component" value="Unassembled WGS sequence"/>
</dbReference>
<dbReference type="EMBL" id="AZHX01001672">
    <property type="protein sequence ID" value="ETX00969.1"/>
    <property type="molecule type" value="Genomic_DNA"/>
</dbReference>
<protein>
    <submittedName>
        <fullName evidence="2">Uncharacterized protein</fullName>
    </submittedName>
</protein>
<dbReference type="AlphaFoldDB" id="W4LSE2"/>
<comment type="caution">
    <text evidence="2">The sequence shown here is derived from an EMBL/GenBank/DDBJ whole genome shotgun (WGS) entry which is preliminary data.</text>
</comment>
<feature type="region of interest" description="Disordered" evidence="1">
    <location>
        <begin position="67"/>
        <end position="97"/>
    </location>
</feature>
<dbReference type="PATRIC" id="fig|1429439.4.peg.6416"/>
<dbReference type="GO" id="GO:0046982">
    <property type="term" value="F:protein heterodimerization activity"/>
    <property type="evidence" value="ECO:0007669"/>
    <property type="project" value="InterPro"/>
</dbReference>